<dbReference type="Proteomes" id="UP000499080">
    <property type="component" value="Unassembled WGS sequence"/>
</dbReference>
<keyword evidence="2" id="KW-1185">Reference proteome</keyword>
<reference evidence="1 2" key="1">
    <citation type="journal article" date="2019" name="Sci. Rep.">
        <title>Orb-weaving spider Araneus ventricosus genome elucidates the spidroin gene catalogue.</title>
        <authorList>
            <person name="Kono N."/>
            <person name="Nakamura H."/>
            <person name="Ohtoshi R."/>
            <person name="Moran D.A.P."/>
            <person name="Shinohara A."/>
            <person name="Yoshida Y."/>
            <person name="Fujiwara M."/>
            <person name="Mori M."/>
            <person name="Tomita M."/>
            <person name="Arakawa K."/>
        </authorList>
    </citation>
    <scope>NUCLEOTIDE SEQUENCE [LARGE SCALE GENOMIC DNA]</scope>
</reference>
<comment type="caution">
    <text evidence="1">The sequence shown here is derived from an EMBL/GenBank/DDBJ whole genome shotgun (WGS) entry which is preliminary data.</text>
</comment>
<sequence length="96" mass="10495">MDPLNQKPRSYGLSFHEFHPRFTLFLVIGTGRIDVARELVGASVASRVMAVNSSHVKGAGSGQTASVHPLTRTLPRDLPSHRTTVERLEVLPSHTP</sequence>
<proteinExistence type="predicted"/>
<dbReference type="EMBL" id="BGPR01032959">
    <property type="protein sequence ID" value="GBO06701.1"/>
    <property type="molecule type" value="Genomic_DNA"/>
</dbReference>
<dbReference type="AlphaFoldDB" id="A0A4Y2U3Q5"/>
<evidence type="ECO:0000313" key="2">
    <source>
        <dbReference type="Proteomes" id="UP000499080"/>
    </source>
</evidence>
<organism evidence="1 2">
    <name type="scientific">Araneus ventricosus</name>
    <name type="common">Orbweaver spider</name>
    <name type="synonym">Epeira ventricosa</name>
    <dbReference type="NCBI Taxonomy" id="182803"/>
    <lineage>
        <taxon>Eukaryota</taxon>
        <taxon>Metazoa</taxon>
        <taxon>Ecdysozoa</taxon>
        <taxon>Arthropoda</taxon>
        <taxon>Chelicerata</taxon>
        <taxon>Arachnida</taxon>
        <taxon>Araneae</taxon>
        <taxon>Araneomorphae</taxon>
        <taxon>Entelegynae</taxon>
        <taxon>Araneoidea</taxon>
        <taxon>Araneidae</taxon>
        <taxon>Araneus</taxon>
    </lineage>
</organism>
<protein>
    <submittedName>
        <fullName evidence="1">Uncharacterized protein</fullName>
    </submittedName>
</protein>
<gene>
    <name evidence="1" type="ORF">AVEN_109366_1</name>
</gene>
<accession>A0A4Y2U3Q5</accession>
<name>A0A4Y2U3Q5_ARAVE</name>
<evidence type="ECO:0000313" key="1">
    <source>
        <dbReference type="EMBL" id="GBO06701.1"/>
    </source>
</evidence>